<dbReference type="InterPro" id="IPR017452">
    <property type="entry name" value="GPCR_Rhodpsn_7TM"/>
</dbReference>
<dbReference type="Pfam" id="PF00001">
    <property type="entry name" value="7tm_1"/>
    <property type="match status" value="1"/>
</dbReference>
<evidence type="ECO:0000256" key="9">
    <source>
        <dbReference type="ARBA" id="ARBA00023224"/>
    </source>
</evidence>
<dbReference type="InterPro" id="IPR052665">
    <property type="entry name" value="Neuropeptide-GPCR"/>
</dbReference>
<evidence type="ECO:0000256" key="8">
    <source>
        <dbReference type="ARBA" id="ARBA00023180"/>
    </source>
</evidence>
<keyword evidence="4 10" id="KW-1133">Transmembrane helix</keyword>
<evidence type="ECO:0000256" key="2">
    <source>
        <dbReference type="ARBA" id="ARBA00022475"/>
    </source>
</evidence>
<dbReference type="RefSeq" id="XP_022246099.1">
    <property type="nucleotide sequence ID" value="XM_022390391.1"/>
</dbReference>
<comment type="similarity">
    <text evidence="10">Belongs to the G-protein coupled receptor 1 family. Vasopressin/oxytocin receptor subfamily.</text>
</comment>
<feature type="transmembrane region" description="Helical" evidence="10">
    <location>
        <begin position="85"/>
        <end position="103"/>
    </location>
</feature>
<dbReference type="PRINTS" id="PR00896">
    <property type="entry name" value="VASOPRESSINR"/>
</dbReference>
<dbReference type="SUPFAM" id="SSF81321">
    <property type="entry name" value="Family A G protein-coupled receptor-like"/>
    <property type="match status" value="1"/>
</dbReference>
<evidence type="ECO:0000256" key="6">
    <source>
        <dbReference type="ARBA" id="ARBA00023136"/>
    </source>
</evidence>
<keyword evidence="12" id="KW-1185">Reference proteome</keyword>
<dbReference type="PROSITE" id="PS00237">
    <property type="entry name" value="G_PROTEIN_RECEP_F1_1"/>
    <property type="match status" value="1"/>
</dbReference>
<evidence type="ECO:0000256" key="7">
    <source>
        <dbReference type="ARBA" id="ARBA00023170"/>
    </source>
</evidence>
<name>A0ABM1SR43_LIMPO</name>
<dbReference type="Proteomes" id="UP000694941">
    <property type="component" value="Unplaced"/>
</dbReference>
<keyword evidence="7 10" id="KW-0675">Receptor</keyword>
<keyword evidence="8 10" id="KW-0325">Glycoprotein</keyword>
<comment type="caution">
    <text evidence="10">Lacks conserved residue(s) required for the propagation of feature annotation.</text>
</comment>
<organism evidence="12 13">
    <name type="scientific">Limulus polyphemus</name>
    <name type="common">Atlantic horseshoe crab</name>
    <dbReference type="NCBI Taxonomy" id="6850"/>
    <lineage>
        <taxon>Eukaryota</taxon>
        <taxon>Metazoa</taxon>
        <taxon>Ecdysozoa</taxon>
        <taxon>Arthropoda</taxon>
        <taxon>Chelicerata</taxon>
        <taxon>Merostomata</taxon>
        <taxon>Xiphosura</taxon>
        <taxon>Limulidae</taxon>
        <taxon>Limulus</taxon>
    </lineage>
</organism>
<keyword evidence="2" id="KW-1003">Cell membrane</keyword>
<dbReference type="InterPro" id="IPR000276">
    <property type="entry name" value="GPCR_Rhodpsn"/>
</dbReference>
<dbReference type="PROSITE" id="PS50262">
    <property type="entry name" value="G_PROTEIN_RECEP_F1_2"/>
    <property type="match status" value="1"/>
</dbReference>
<gene>
    <name evidence="13" type="primary">LOC106462984</name>
</gene>
<evidence type="ECO:0000313" key="12">
    <source>
        <dbReference type="Proteomes" id="UP000694941"/>
    </source>
</evidence>
<accession>A0ABM1SR43</accession>
<dbReference type="GeneID" id="106462984"/>
<protein>
    <submittedName>
        <fullName evidence="13">Cardioacceleratory peptide receptor-like isoform X1</fullName>
    </submittedName>
</protein>
<feature type="transmembrane region" description="Helical" evidence="10">
    <location>
        <begin position="206"/>
        <end position="235"/>
    </location>
</feature>
<feature type="domain" description="G-protein coupled receptors family 1 profile" evidence="11">
    <location>
        <begin position="64"/>
        <end position="345"/>
    </location>
</feature>
<evidence type="ECO:0000256" key="1">
    <source>
        <dbReference type="ARBA" id="ARBA00004651"/>
    </source>
</evidence>
<dbReference type="InterPro" id="IPR001817">
    <property type="entry name" value="Vasoprsn_rcpt"/>
</dbReference>
<evidence type="ECO:0000313" key="13">
    <source>
        <dbReference type="RefSeq" id="XP_022246099.1"/>
    </source>
</evidence>
<feature type="transmembrane region" description="Helical" evidence="10">
    <location>
        <begin position="123"/>
        <end position="143"/>
    </location>
</feature>
<feature type="transmembrane region" description="Helical" evidence="10">
    <location>
        <begin position="287"/>
        <end position="307"/>
    </location>
</feature>
<evidence type="ECO:0000256" key="10">
    <source>
        <dbReference type="RuleBase" id="RU046427"/>
    </source>
</evidence>
<feature type="transmembrane region" description="Helical" evidence="10">
    <location>
        <begin position="164"/>
        <end position="183"/>
    </location>
</feature>
<comment type="subcellular location">
    <subcellularLocation>
        <location evidence="1 10">Cell membrane</location>
        <topology evidence="1 10">Multi-pass membrane protein</topology>
    </subcellularLocation>
</comment>
<dbReference type="PRINTS" id="PR00237">
    <property type="entry name" value="GPCRRHODOPSN"/>
</dbReference>
<sequence>MAMECPTPDCLDGPVFVLTVLTVNTSDNTSSNSSTEEDEIEYYYFYKTEQITFMWVIFTMIVVGNSSVLVTLLMSKNRKSRMNFFIMHLALADLSVGLVQVLADVIWRMTVDFYGGRIVCKLVRYLQVMVTYSSTYMLVALSIDRYNAITHPMKFRGSWKRARILVVSAWGVSTLASIPAIFLNEDLVIKGRVQCWIDLSPWQWKAYLMLVALSLFFFPALIISTCYSVIVYTIWNKSKAMGYPKIQNNSILSKPGSTVRQNASIDSDIDSRRASSRGIIPKAKIKSVKMTLVIVFVFILCWSPYFIYDLLQVYGFIPINQTLIAISTFIQALAPLNSAANPIIYCFFSSPPCKNFKKVKKNSTLNVGSRKAEHLLKSDTAHSTRQQLKTHT</sequence>
<evidence type="ECO:0000256" key="4">
    <source>
        <dbReference type="ARBA" id="ARBA00022989"/>
    </source>
</evidence>
<dbReference type="Gene3D" id="1.20.1070.10">
    <property type="entry name" value="Rhodopsin 7-helix transmembrane proteins"/>
    <property type="match status" value="1"/>
</dbReference>
<keyword evidence="5 10" id="KW-0297">G-protein coupled receptor</keyword>
<evidence type="ECO:0000259" key="11">
    <source>
        <dbReference type="PROSITE" id="PS50262"/>
    </source>
</evidence>
<evidence type="ECO:0000256" key="5">
    <source>
        <dbReference type="ARBA" id="ARBA00023040"/>
    </source>
</evidence>
<evidence type="ECO:0000256" key="3">
    <source>
        <dbReference type="ARBA" id="ARBA00022692"/>
    </source>
</evidence>
<keyword evidence="3 10" id="KW-0812">Transmembrane</keyword>
<dbReference type="PANTHER" id="PTHR24224:SF6">
    <property type="entry name" value="CARDIOACCELERATORY PEPTIDE RECEPTOR-RELATED"/>
    <property type="match status" value="1"/>
</dbReference>
<keyword evidence="9 10" id="KW-0807">Transducer</keyword>
<dbReference type="PANTHER" id="PTHR24224">
    <property type="entry name" value="CARDIOACCELERATORY PEPTIDE RECEPTOR-RELATED"/>
    <property type="match status" value="1"/>
</dbReference>
<reference evidence="13" key="1">
    <citation type="submission" date="2025-08" db="UniProtKB">
        <authorList>
            <consortium name="RefSeq"/>
        </authorList>
    </citation>
    <scope>IDENTIFICATION</scope>
    <source>
        <tissue evidence="13">Muscle</tissue>
    </source>
</reference>
<proteinExistence type="inferred from homology"/>
<keyword evidence="6 10" id="KW-0472">Membrane</keyword>
<feature type="transmembrane region" description="Helical" evidence="10">
    <location>
        <begin position="53"/>
        <end position="73"/>
    </location>
</feature>